<evidence type="ECO:0000256" key="2">
    <source>
        <dbReference type="ARBA" id="ARBA00022723"/>
    </source>
</evidence>
<dbReference type="Pfam" id="PF02633">
    <property type="entry name" value="Creatininase"/>
    <property type="match status" value="1"/>
</dbReference>
<dbReference type="PANTHER" id="PTHR35005:SF1">
    <property type="entry name" value="2-AMINO-5-FORMYLAMINO-6-RIBOSYLAMINOPYRIMIDIN-4(3H)-ONE 5'-MONOPHOSPHATE DEFORMYLASE"/>
    <property type="match status" value="1"/>
</dbReference>
<evidence type="ECO:0000256" key="5">
    <source>
        <dbReference type="ARBA" id="ARBA00024029"/>
    </source>
</evidence>
<organism evidence="6 7">
    <name type="scientific">Aliisedimentitalea scapharcae</name>
    <dbReference type="NCBI Taxonomy" id="1524259"/>
    <lineage>
        <taxon>Bacteria</taxon>
        <taxon>Pseudomonadati</taxon>
        <taxon>Pseudomonadota</taxon>
        <taxon>Alphaproteobacteria</taxon>
        <taxon>Rhodobacterales</taxon>
        <taxon>Roseobacteraceae</taxon>
        <taxon>Aliisedimentitalea</taxon>
    </lineage>
</organism>
<name>A0ABZ2XQH8_9RHOB</name>
<dbReference type="Gene3D" id="3.40.50.10310">
    <property type="entry name" value="Creatininase"/>
    <property type="match status" value="1"/>
</dbReference>
<dbReference type="SUPFAM" id="SSF102215">
    <property type="entry name" value="Creatininase"/>
    <property type="match status" value="1"/>
</dbReference>
<dbReference type="Proteomes" id="UP001623232">
    <property type="component" value="Chromosome"/>
</dbReference>
<comment type="similarity">
    <text evidence="5">Belongs to the creatininase superfamily.</text>
</comment>
<evidence type="ECO:0000256" key="4">
    <source>
        <dbReference type="ARBA" id="ARBA00022833"/>
    </source>
</evidence>
<keyword evidence="2" id="KW-0479">Metal-binding</keyword>
<protein>
    <submittedName>
        <fullName evidence="6">Creatininase family protein</fullName>
    </submittedName>
</protein>
<reference evidence="6 7" key="1">
    <citation type="submission" date="2023-04" db="EMBL/GenBank/DDBJ databases">
        <title>Complete genome sequence of Alisedimentitalea scapharcae.</title>
        <authorList>
            <person name="Rong J.-C."/>
            <person name="Yi M.-L."/>
            <person name="Zhao Q."/>
        </authorList>
    </citation>
    <scope>NUCLEOTIDE SEQUENCE [LARGE SCALE GENOMIC DNA]</scope>
    <source>
        <strain evidence="6 7">KCTC 42119</strain>
    </source>
</reference>
<evidence type="ECO:0000256" key="3">
    <source>
        <dbReference type="ARBA" id="ARBA00022801"/>
    </source>
</evidence>
<comment type="cofactor">
    <cofactor evidence="1">
        <name>Zn(2+)</name>
        <dbReference type="ChEBI" id="CHEBI:29105"/>
    </cofactor>
</comment>
<gene>
    <name evidence="6" type="ORF">QEZ52_17375</name>
</gene>
<sequence>MLLSRMTWQQVDAHVKSGGGIVLPMGSTEQHGPMGMIGTDTICAQALAERAADICGAICAPPLAYTPAPFNMGFAGTMSLSADLFQAMARELLEGLQSQGFTRIYVVNGHGANLAPMRTAATGLTARVQIRSWWDFEPVNLLRRQWYGAWEGMHATPSEIAITQSLFHVLPTGDAADPPEQLSAEFIAAHAGDRHGPPQEHRAQFPDGRVGSHSALACPEHGDALIAAATQAIAEDMRGFFNLEG</sequence>
<dbReference type="EMBL" id="CP123584">
    <property type="protein sequence ID" value="WZK88351.1"/>
    <property type="molecule type" value="Genomic_DNA"/>
</dbReference>
<keyword evidence="3" id="KW-0378">Hydrolase</keyword>
<proteinExistence type="inferred from homology"/>
<keyword evidence="4" id="KW-0862">Zinc</keyword>
<dbReference type="PANTHER" id="PTHR35005">
    <property type="entry name" value="3-DEHYDRO-SCYLLO-INOSOSE HYDROLASE"/>
    <property type="match status" value="1"/>
</dbReference>
<accession>A0ABZ2XQH8</accession>
<evidence type="ECO:0000313" key="6">
    <source>
        <dbReference type="EMBL" id="WZK88351.1"/>
    </source>
</evidence>
<evidence type="ECO:0000256" key="1">
    <source>
        <dbReference type="ARBA" id="ARBA00001947"/>
    </source>
</evidence>
<dbReference type="InterPro" id="IPR024087">
    <property type="entry name" value="Creatininase-like_sf"/>
</dbReference>
<dbReference type="RefSeq" id="WP_406645737.1">
    <property type="nucleotide sequence ID" value="NZ_CP123584.1"/>
</dbReference>
<dbReference type="InterPro" id="IPR003785">
    <property type="entry name" value="Creatininase/forma_Hydrolase"/>
</dbReference>
<evidence type="ECO:0000313" key="7">
    <source>
        <dbReference type="Proteomes" id="UP001623232"/>
    </source>
</evidence>
<keyword evidence="7" id="KW-1185">Reference proteome</keyword>